<dbReference type="EMBL" id="CABIKM010000019">
    <property type="protein sequence ID" value="VUZ84864.1"/>
    <property type="molecule type" value="Genomic_DNA"/>
</dbReference>
<evidence type="ECO:0000256" key="4">
    <source>
        <dbReference type="ARBA" id="ARBA00022679"/>
    </source>
</evidence>
<evidence type="ECO:0000256" key="2">
    <source>
        <dbReference type="ARBA" id="ARBA00022475"/>
    </source>
</evidence>
<evidence type="ECO:0000259" key="9">
    <source>
        <dbReference type="Pfam" id="PF13231"/>
    </source>
</evidence>
<feature type="transmembrane region" description="Helical" evidence="8">
    <location>
        <begin position="94"/>
        <end position="114"/>
    </location>
</feature>
<dbReference type="AlphaFoldDB" id="A0A564ZHV4"/>
<dbReference type="Proteomes" id="UP000334340">
    <property type="component" value="Unassembled WGS sequence"/>
</dbReference>
<dbReference type="GO" id="GO:0016763">
    <property type="term" value="F:pentosyltransferase activity"/>
    <property type="evidence" value="ECO:0007669"/>
    <property type="project" value="TreeGrafter"/>
</dbReference>
<feature type="transmembrane region" description="Helical" evidence="8">
    <location>
        <begin position="212"/>
        <end position="232"/>
    </location>
</feature>
<dbReference type="PANTHER" id="PTHR33908:SF11">
    <property type="entry name" value="MEMBRANE PROTEIN"/>
    <property type="match status" value="1"/>
</dbReference>
<name>A0A564ZHV4_9BACT</name>
<dbReference type="InterPro" id="IPR038731">
    <property type="entry name" value="RgtA/B/C-like"/>
</dbReference>
<feature type="domain" description="Glycosyltransferase RgtA/B/C/D-like" evidence="9">
    <location>
        <begin position="73"/>
        <end position="230"/>
    </location>
</feature>
<keyword evidence="2" id="KW-1003">Cell membrane</keyword>
<evidence type="ECO:0000256" key="7">
    <source>
        <dbReference type="ARBA" id="ARBA00023136"/>
    </source>
</evidence>
<dbReference type="GO" id="GO:0005886">
    <property type="term" value="C:plasma membrane"/>
    <property type="evidence" value="ECO:0007669"/>
    <property type="project" value="UniProtKB-SubCell"/>
</dbReference>
<keyword evidence="11" id="KW-1185">Reference proteome</keyword>
<evidence type="ECO:0000256" key="3">
    <source>
        <dbReference type="ARBA" id="ARBA00022676"/>
    </source>
</evidence>
<evidence type="ECO:0000256" key="1">
    <source>
        <dbReference type="ARBA" id="ARBA00004651"/>
    </source>
</evidence>
<proteinExistence type="predicted"/>
<feature type="transmembrane region" description="Helical" evidence="8">
    <location>
        <begin position="432"/>
        <end position="449"/>
    </location>
</feature>
<feature type="transmembrane region" description="Helical" evidence="8">
    <location>
        <begin position="178"/>
        <end position="200"/>
    </location>
</feature>
<feature type="transmembrane region" description="Helical" evidence="8">
    <location>
        <begin position="123"/>
        <end position="142"/>
    </location>
</feature>
<keyword evidence="3 10" id="KW-0328">Glycosyltransferase</keyword>
<evidence type="ECO:0000313" key="10">
    <source>
        <dbReference type="EMBL" id="VUZ84864.1"/>
    </source>
</evidence>
<organism evidence="10 11">
    <name type="scientific">Candidatus Methylomirabilis lanthanidiphila</name>
    <dbReference type="NCBI Taxonomy" id="2211376"/>
    <lineage>
        <taxon>Bacteria</taxon>
        <taxon>Candidatus Methylomirabilota</taxon>
        <taxon>Candidatus Methylomirabilia</taxon>
        <taxon>Candidatus Methylomirabilales</taxon>
        <taxon>Candidatus Methylomirabilaceae</taxon>
        <taxon>Candidatus Methylomirabilis</taxon>
    </lineage>
</organism>
<sequence length="468" mass="51895">MPAVNIFSVSNPGARWDRRLLWILGVGAIVRLVLLFLLGDLELWMDEEQYQEIAVNLTEGRGFALHGQPTSWRPPLYPFILSGLYMLAGTTHPVVARAFQAILSLLNTLVVYLLGRRLFGERAGLWGALLFTVYPSFLLYNNHLLTEMLFTFLLTATAYCFAAYLAGSRLPLLAASGVALGLAVLTRDIVWPMVGVMALLVGYVTRPGFTRWIWHSGVLLLSFLVVITPWVIRNSRVQGTFTLIATNGGLVFFEGNYEHTPLDRPWRSHALEPELKVRRLLPTGLTEGERQSIAFRKGLEFIRDHPGLTFRRAVIKAANVWGLERELVGVLLKGGYGRPGKGAVLLITAAIFGVYALTVLSGMAGLCFGLAQPGAGRAFHLFFAALVVLVTLAHALAFGHPRYHLPLIPLFSVYAAHAWTIRQELWNGRRSWAFKAASLLAGLLFTVWVREILFVEFERFVAGLGGTL</sequence>
<evidence type="ECO:0000256" key="8">
    <source>
        <dbReference type="SAM" id="Phobius"/>
    </source>
</evidence>
<dbReference type="Pfam" id="PF13231">
    <property type="entry name" value="PMT_2"/>
    <property type="match status" value="1"/>
</dbReference>
<dbReference type="GO" id="GO:0009103">
    <property type="term" value="P:lipopolysaccharide biosynthetic process"/>
    <property type="evidence" value="ECO:0007669"/>
    <property type="project" value="UniProtKB-ARBA"/>
</dbReference>
<keyword evidence="7 8" id="KW-0472">Membrane</keyword>
<feature type="transmembrane region" description="Helical" evidence="8">
    <location>
        <begin position="377"/>
        <end position="396"/>
    </location>
</feature>
<accession>A0A564ZHV4</accession>
<evidence type="ECO:0000256" key="6">
    <source>
        <dbReference type="ARBA" id="ARBA00022989"/>
    </source>
</evidence>
<keyword evidence="4 10" id="KW-0808">Transferase</keyword>
<feature type="transmembrane region" description="Helical" evidence="8">
    <location>
        <begin position="20"/>
        <end position="38"/>
    </location>
</feature>
<keyword evidence="5 8" id="KW-0812">Transmembrane</keyword>
<gene>
    <name evidence="10" type="ORF">MELA_01239</name>
</gene>
<dbReference type="PANTHER" id="PTHR33908">
    <property type="entry name" value="MANNOSYLTRANSFERASE YKCB-RELATED"/>
    <property type="match status" value="1"/>
</dbReference>
<evidence type="ECO:0000313" key="11">
    <source>
        <dbReference type="Proteomes" id="UP000334340"/>
    </source>
</evidence>
<dbReference type="InterPro" id="IPR050297">
    <property type="entry name" value="LipidA_mod_glycosyltrf_83"/>
</dbReference>
<evidence type="ECO:0000256" key="5">
    <source>
        <dbReference type="ARBA" id="ARBA00022692"/>
    </source>
</evidence>
<keyword evidence="6 8" id="KW-1133">Transmembrane helix</keyword>
<reference evidence="10 11" key="1">
    <citation type="submission" date="2019-07" db="EMBL/GenBank/DDBJ databases">
        <authorList>
            <person name="Cremers G."/>
        </authorList>
    </citation>
    <scope>NUCLEOTIDE SEQUENCE [LARGE SCALE GENOMIC DNA]</scope>
</reference>
<feature type="transmembrane region" description="Helical" evidence="8">
    <location>
        <begin position="148"/>
        <end position="166"/>
    </location>
</feature>
<protein>
    <submittedName>
        <fullName evidence="10">Dolichyl-phosphate-mannose-protein mannosyltransferase</fullName>
    </submittedName>
</protein>
<comment type="subcellular location">
    <subcellularLocation>
        <location evidence="1">Cell membrane</location>
        <topology evidence="1">Multi-pass membrane protein</topology>
    </subcellularLocation>
</comment>
<feature type="transmembrane region" description="Helical" evidence="8">
    <location>
        <begin position="343"/>
        <end position="371"/>
    </location>
</feature>